<accession>A0AAD9V3U9</accession>
<evidence type="ECO:0000256" key="1">
    <source>
        <dbReference type="SAM" id="MobiDB-lite"/>
    </source>
</evidence>
<dbReference type="PANTHER" id="PTHR32289">
    <property type="entry name" value="PROTEIN FAM167A"/>
    <property type="match status" value="1"/>
</dbReference>
<feature type="region of interest" description="Disordered" evidence="1">
    <location>
        <begin position="100"/>
        <end position="130"/>
    </location>
</feature>
<dbReference type="AlphaFoldDB" id="A0AAD9V3U9"/>
<sequence length="130" mass="14994">METERSQLTKRHSFPYTKIYTWNMLNSGSQIQVDIPVDQMKSAPVISSDGSSAEREARLEDAILWIRKELSDMRHQDKFLTRQFIQLRATIQGIKDDGLESTETLKEPSFRHSAPGPNLRPSFGRSFSYM</sequence>
<comment type="caution">
    <text evidence="2">The sequence shown here is derived from an EMBL/GenBank/DDBJ whole genome shotgun (WGS) entry which is preliminary data.</text>
</comment>
<dbReference type="Proteomes" id="UP001249851">
    <property type="component" value="Unassembled WGS sequence"/>
</dbReference>
<protein>
    <submittedName>
        <fullName evidence="2">Uncharacterized protein</fullName>
    </submittedName>
</protein>
<reference evidence="2" key="1">
    <citation type="journal article" date="2023" name="G3 (Bethesda)">
        <title>Whole genome assembly and annotation of the endangered Caribbean coral Acropora cervicornis.</title>
        <authorList>
            <person name="Selwyn J.D."/>
            <person name="Vollmer S.V."/>
        </authorList>
    </citation>
    <scope>NUCLEOTIDE SEQUENCE</scope>
    <source>
        <strain evidence="2">K2</strain>
    </source>
</reference>
<name>A0AAD9V3U9_ACRCE</name>
<dbReference type="EMBL" id="JARQWQ010000037">
    <property type="protein sequence ID" value="KAK2560132.1"/>
    <property type="molecule type" value="Genomic_DNA"/>
</dbReference>
<proteinExistence type="predicted"/>
<evidence type="ECO:0000313" key="3">
    <source>
        <dbReference type="Proteomes" id="UP001249851"/>
    </source>
</evidence>
<feature type="compositionally biased region" description="Basic and acidic residues" evidence="1">
    <location>
        <begin position="100"/>
        <end position="110"/>
    </location>
</feature>
<organism evidence="2 3">
    <name type="scientific">Acropora cervicornis</name>
    <name type="common">Staghorn coral</name>
    <dbReference type="NCBI Taxonomy" id="6130"/>
    <lineage>
        <taxon>Eukaryota</taxon>
        <taxon>Metazoa</taxon>
        <taxon>Cnidaria</taxon>
        <taxon>Anthozoa</taxon>
        <taxon>Hexacorallia</taxon>
        <taxon>Scleractinia</taxon>
        <taxon>Astrocoeniina</taxon>
        <taxon>Acroporidae</taxon>
        <taxon>Acropora</taxon>
    </lineage>
</organism>
<dbReference type="InterPro" id="IPR051771">
    <property type="entry name" value="FAM167_domain"/>
</dbReference>
<dbReference type="PANTHER" id="PTHR32289:SF1">
    <property type="entry name" value="PROTEIN FAM167A-LIKE"/>
    <property type="match status" value="1"/>
</dbReference>
<reference evidence="2" key="2">
    <citation type="journal article" date="2023" name="Science">
        <title>Genomic signatures of disease resistance in endangered staghorn corals.</title>
        <authorList>
            <person name="Vollmer S.V."/>
            <person name="Selwyn J.D."/>
            <person name="Despard B.A."/>
            <person name="Roesel C.L."/>
        </authorList>
    </citation>
    <scope>NUCLEOTIDE SEQUENCE</scope>
    <source>
        <strain evidence="2">K2</strain>
    </source>
</reference>
<evidence type="ECO:0000313" key="2">
    <source>
        <dbReference type="EMBL" id="KAK2560132.1"/>
    </source>
</evidence>
<keyword evidence="3" id="KW-1185">Reference proteome</keyword>
<gene>
    <name evidence="2" type="ORF">P5673_017099</name>
</gene>